<name>A0A1Y6A4Y9_9BACI</name>
<dbReference type="SUPFAM" id="SSF55874">
    <property type="entry name" value="ATPase domain of HSP90 chaperone/DNA topoisomerase II/histidine kinase"/>
    <property type="match status" value="1"/>
</dbReference>
<dbReference type="InterPro" id="IPR036890">
    <property type="entry name" value="HATPase_C_sf"/>
</dbReference>
<dbReference type="GO" id="GO:0016301">
    <property type="term" value="F:kinase activity"/>
    <property type="evidence" value="ECO:0007669"/>
    <property type="project" value="UniProtKB-KW"/>
</dbReference>
<evidence type="ECO:0000313" key="1">
    <source>
        <dbReference type="EMBL" id="SME19436.1"/>
    </source>
</evidence>
<dbReference type="Proteomes" id="UP000194439">
    <property type="component" value="Unassembled WGS sequence"/>
</dbReference>
<dbReference type="AlphaFoldDB" id="A0A1Y6A4Y9"/>
<dbReference type="EMBL" id="FWZD01000058">
    <property type="protein sequence ID" value="SME19436.1"/>
    <property type="molecule type" value="Genomic_DNA"/>
</dbReference>
<protein>
    <submittedName>
        <fullName evidence="1">Histidine kinase-, DNA gyrase B-, and HSP90-like ATPase</fullName>
    </submittedName>
</protein>
<dbReference type="Pfam" id="PF13589">
    <property type="entry name" value="HATPase_c_3"/>
    <property type="match status" value="1"/>
</dbReference>
<sequence length="508" mass="58384">MVLASFKESRVTLNVNEGTFRGLSKQNLLFHQCIWELVDNAIAAKKIKELFRIDICMERSEEGYVYIYIADKGKGMNLEVFKKAIQLGESATTEHRLNEHGFGLKNALATLSGGNGEFQIWTYSVDEETTHTIKGPFKKEMLIISDVSFPELEFLPGRYSTIIKVKVPLTFIQTVQGRGARASDLSTLRTWLIEHLGVIYRGYLEIEDETGEPSGNIYVSIGEDRKRVPAVRVPMANSSIQRIDIELRGQTYTLEYTYGTLDEERVNRLVAGNKAKYYYQKNQTTQGIDIRVGKRVIATKQLENIWRKKKGEEEEPISRHNRYNEFVGELLIPNLPRGVLTTINNKTDFNLDDADWERIFQKLNEYRPIEDIKDVTEKDLVKKWMGMIKATNPNDKVTDEFHVWPTGTRIDIYRETSNGEVYIYEMKVGDGSPIDLYQLKMYWDGLVLSGVQPSEAVLLVENYSSNLEEMANQMIEHLTPPLLVKGNKPSDPYNFKIEKHKDKGLREI</sequence>
<keyword evidence="1" id="KW-0808">Transferase</keyword>
<reference evidence="2" key="1">
    <citation type="submission" date="2017-04" db="EMBL/GenBank/DDBJ databases">
        <authorList>
            <person name="Criscuolo A."/>
        </authorList>
    </citation>
    <scope>NUCLEOTIDE SEQUENCE [LARGE SCALE GENOMIC DNA]</scope>
</reference>
<keyword evidence="1" id="KW-0418">Kinase</keyword>
<proteinExistence type="predicted"/>
<dbReference type="RefSeq" id="WP_000242006.1">
    <property type="nucleotide sequence ID" value="NZ_FWZD01000058.1"/>
</dbReference>
<accession>A0A1Y6A4Y9</accession>
<gene>
    <name evidence="1" type="ORF">BACERE00185_03238</name>
</gene>
<evidence type="ECO:0000313" key="2">
    <source>
        <dbReference type="Proteomes" id="UP000194439"/>
    </source>
</evidence>
<organism evidence="1 2">
    <name type="scientific">Bacillus mobilis</name>
    <dbReference type="NCBI Taxonomy" id="2026190"/>
    <lineage>
        <taxon>Bacteria</taxon>
        <taxon>Bacillati</taxon>
        <taxon>Bacillota</taxon>
        <taxon>Bacilli</taxon>
        <taxon>Bacillales</taxon>
        <taxon>Bacillaceae</taxon>
        <taxon>Bacillus</taxon>
        <taxon>Bacillus cereus group</taxon>
    </lineage>
</organism>
<dbReference type="Gene3D" id="3.30.565.10">
    <property type="entry name" value="Histidine kinase-like ATPase, C-terminal domain"/>
    <property type="match status" value="1"/>
</dbReference>